<protein>
    <submittedName>
        <fullName evidence="1">Uncharacterized protein</fullName>
    </submittedName>
</protein>
<accession>L5LC77</accession>
<gene>
    <name evidence="1" type="ORF">MDA_GLEAN10006102</name>
</gene>
<dbReference type="AlphaFoldDB" id="L5LC77"/>
<reference evidence="2" key="1">
    <citation type="journal article" date="2013" name="Science">
        <title>Comparative analysis of bat genomes provides insight into the evolution of flight and immunity.</title>
        <authorList>
            <person name="Zhang G."/>
            <person name="Cowled C."/>
            <person name="Shi Z."/>
            <person name="Huang Z."/>
            <person name="Bishop-Lilly K.A."/>
            <person name="Fang X."/>
            <person name="Wynne J.W."/>
            <person name="Xiong Z."/>
            <person name="Baker M.L."/>
            <person name="Zhao W."/>
            <person name="Tachedjian M."/>
            <person name="Zhu Y."/>
            <person name="Zhou P."/>
            <person name="Jiang X."/>
            <person name="Ng J."/>
            <person name="Yang L."/>
            <person name="Wu L."/>
            <person name="Xiao J."/>
            <person name="Feng Y."/>
            <person name="Chen Y."/>
            <person name="Sun X."/>
            <person name="Zhang Y."/>
            <person name="Marsh G.A."/>
            <person name="Crameri G."/>
            <person name="Broder C.C."/>
            <person name="Frey K.G."/>
            <person name="Wang L.F."/>
            <person name="Wang J."/>
        </authorList>
    </citation>
    <scope>NUCLEOTIDE SEQUENCE [LARGE SCALE GENOMIC DNA]</scope>
</reference>
<evidence type="ECO:0000313" key="2">
    <source>
        <dbReference type="Proteomes" id="UP000010556"/>
    </source>
</evidence>
<keyword evidence="2" id="KW-1185">Reference proteome</keyword>
<proteinExistence type="predicted"/>
<dbReference type="EMBL" id="KB113170">
    <property type="protein sequence ID" value="ELK23944.1"/>
    <property type="molecule type" value="Genomic_DNA"/>
</dbReference>
<dbReference type="Proteomes" id="UP000010556">
    <property type="component" value="Unassembled WGS sequence"/>
</dbReference>
<sequence length="61" mass="6309">MPAGRFLTKAAMPSILALTRPSGPGIRPLEAIPVRDRRGGFEGVAAGTVANRRGPGLGQLE</sequence>
<evidence type="ECO:0000313" key="1">
    <source>
        <dbReference type="EMBL" id="ELK23944.1"/>
    </source>
</evidence>
<name>L5LC77_MYODS</name>
<organism evidence="1 2">
    <name type="scientific">Myotis davidii</name>
    <name type="common">David's myotis</name>
    <dbReference type="NCBI Taxonomy" id="225400"/>
    <lineage>
        <taxon>Eukaryota</taxon>
        <taxon>Metazoa</taxon>
        <taxon>Chordata</taxon>
        <taxon>Craniata</taxon>
        <taxon>Vertebrata</taxon>
        <taxon>Euteleostomi</taxon>
        <taxon>Mammalia</taxon>
        <taxon>Eutheria</taxon>
        <taxon>Laurasiatheria</taxon>
        <taxon>Chiroptera</taxon>
        <taxon>Yangochiroptera</taxon>
        <taxon>Vespertilionidae</taxon>
        <taxon>Myotis</taxon>
    </lineage>
</organism>